<keyword evidence="3" id="KW-1185">Reference proteome</keyword>
<feature type="region of interest" description="Disordered" evidence="1">
    <location>
        <begin position="1"/>
        <end position="174"/>
    </location>
</feature>
<accession>A0A1D3D7R6</accession>
<organism evidence="2 3">
    <name type="scientific">Cyclospora cayetanensis</name>
    <dbReference type="NCBI Taxonomy" id="88456"/>
    <lineage>
        <taxon>Eukaryota</taxon>
        <taxon>Sar</taxon>
        <taxon>Alveolata</taxon>
        <taxon>Apicomplexa</taxon>
        <taxon>Conoidasida</taxon>
        <taxon>Coccidia</taxon>
        <taxon>Eucoccidiorida</taxon>
        <taxon>Eimeriorina</taxon>
        <taxon>Eimeriidae</taxon>
        <taxon>Cyclospora</taxon>
    </lineage>
</organism>
<proteinExistence type="predicted"/>
<evidence type="ECO:0000313" key="2">
    <source>
        <dbReference type="EMBL" id="OEH79487.1"/>
    </source>
</evidence>
<feature type="compositionally biased region" description="Basic residues" evidence="1">
    <location>
        <begin position="76"/>
        <end position="90"/>
    </location>
</feature>
<dbReference type="VEuPathDB" id="ToxoDB:cyc_07618"/>
<protein>
    <submittedName>
        <fullName evidence="2">Uncharacterized protein</fullName>
    </submittedName>
</protein>
<feature type="compositionally biased region" description="Low complexity" evidence="1">
    <location>
        <begin position="32"/>
        <end position="55"/>
    </location>
</feature>
<comment type="caution">
    <text evidence="2">The sequence shown here is derived from an EMBL/GenBank/DDBJ whole genome shotgun (WGS) entry which is preliminary data.</text>
</comment>
<evidence type="ECO:0000256" key="1">
    <source>
        <dbReference type="SAM" id="MobiDB-lite"/>
    </source>
</evidence>
<feature type="compositionally biased region" description="Pro residues" evidence="1">
    <location>
        <begin position="109"/>
        <end position="124"/>
    </location>
</feature>
<reference evidence="2 3" key="1">
    <citation type="journal article" date="2016" name="BMC Genomics">
        <title>Comparative genomics reveals Cyclospora cayetanensis possesses coccidia-like metabolism and invasion components but unique surface antigens.</title>
        <authorList>
            <person name="Liu S."/>
            <person name="Wang L."/>
            <person name="Zheng H."/>
            <person name="Xu Z."/>
            <person name="Roellig D.M."/>
            <person name="Li N."/>
            <person name="Frace M.A."/>
            <person name="Tang K."/>
            <person name="Arrowood M.J."/>
            <person name="Moss D.M."/>
            <person name="Zhang L."/>
            <person name="Feng Y."/>
            <person name="Xiao L."/>
        </authorList>
    </citation>
    <scope>NUCLEOTIDE SEQUENCE [LARGE SCALE GENOMIC DNA]</scope>
    <source>
        <strain evidence="2 3">CHN_HEN01</strain>
    </source>
</reference>
<gene>
    <name evidence="2" type="ORF">cyc_07618</name>
</gene>
<sequence length="187" mass="20823">MQQQLAEELQPEREGESLGKDHAGGEGEGEESPQQQLQEPQEALLALEPAHQQLLFSEARRQQQKQKGQGKAQNQQRKKSKPQQQRKTHHQPLQCQQATSSNCQGELSPSPPPSQPSLLPPPQQPRERKERSGRTSRSVIRATKPNQLSAHEQPPLQHEHASSSPVPEASWETASNATSFAADLFDF</sequence>
<feature type="compositionally biased region" description="Low complexity" evidence="1">
    <location>
        <begin position="65"/>
        <end position="75"/>
    </location>
</feature>
<feature type="compositionally biased region" description="Basic and acidic residues" evidence="1">
    <location>
        <begin position="10"/>
        <end position="25"/>
    </location>
</feature>
<dbReference type="EMBL" id="JROU02000371">
    <property type="protein sequence ID" value="OEH79487.1"/>
    <property type="molecule type" value="Genomic_DNA"/>
</dbReference>
<dbReference type="InParanoid" id="A0A1D3D7R6"/>
<feature type="compositionally biased region" description="Polar residues" evidence="1">
    <location>
        <begin position="91"/>
        <end position="105"/>
    </location>
</feature>
<dbReference type="AlphaFoldDB" id="A0A1D3D7R6"/>
<evidence type="ECO:0000313" key="3">
    <source>
        <dbReference type="Proteomes" id="UP000095192"/>
    </source>
</evidence>
<dbReference type="Proteomes" id="UP000095192">
    <property type="component" value="Unassembled WGS sequence"/>
</dbReference>
<name>A0A1D3D7R6_9EIME</name>